<organism evidence="1 2">
    <name type="scientific">Virgibacillus halodenitrificans</name>
    <name type="common">Bacillus halodenitrificans</name>
    <dbReference type="NCBI Taxonomy" id="1482"/>
    <lineage>
        <taxon>Bacteria</taxon>
        <taxon>Bacillati</taxon>
        <taxon>Bacillota</taxon>
        <taxon>Bacilli</taxon>
        <taxon>Bacillales</taxon>
        <taxon>Bacillaceae</taxon>
        <taxon>Virgibacillus</taxon>
    </lineage>
</organism>
<dbReference type="RefSeq" id="WP_077358242.1">
    <property type="nucleotide sequence ID" value="NZ_CP126077.1"/>
</dbReference>
<gene>
    <name evidence="1" type="ORF">IC602_16210</name>
</gene>
<dbReference type="Proteomes" id="UP000621631">
    <property type="component" value="Unassembled WGS sequence"/>
</dbReference>
<keyword evidence="2" id="KW-1185">Reference proteome</keyword>
<reference evidence="1 2" key="1">
    <citation type="submission" date="2020-09" db="EMBL/GenBank/DDBJ databases">
        <title>Draft Genome Sequences of Oil-Oxidizing Bacteria Halomonas titanicae, Marinobacter lutaoensis, and Virgibacillus halodenitrificans Isolated from Highly Saline Environments.</title>
        <authorList>
            <person name="Grouzdev D.S."/>
            <person name="Sokolova D.S."/>
            <person name="Semenova E.M."/>
            <person name="Borzenkov I.A."/>
            <person name="Bidzhieva S.K."/>
            <person name="Poltaraus A.B."/>
            <person name="Nazina T.N."/>
        </authorList>
    </citation>
    <scope>NUCLEOTIDE SEQUENCE [LARGE SCALE GENOMIC DNA]</scope>
    <source>
        <strain evidence="1 2">VKM B-3472D</strain>
    </source>
</reference>
<sequence length="105" mass="12435">MADRKHYFVTVDTQDIREVSLPGSGIEYEIIADHNEIEQLNELFMKKDKNEKKAMSFLAKPFDEWGADDERNAYDDHMMRIFHMLYELGTDDTKTKIYELGIINR</sequence>
<evidence type="ECO:0000313" key="2">
    <source>
        <dbReference type="Proteomes" id="UP000621631"/>
    </source>
</evidence>
<name>A0ABR7VQF9_VIRHA</name>
<proteinExistence type="predicted"/>
<evidence type="ECO:0000313" key="1">
    <source>
        <dbReference type="EMBL" id="MBD1224154.1"/>
    </source>
</evidence>
<comment type="caution">
    <text evidence="1">The sequence shown here is derived from an EMBL/GenBank/DDBJ whole genome shotgun (WGS) entry which is preliminary data.</text>
</comment>
<evidence type="ECO:0008006" key="3">
    <source>
        <dbReference type="Google" id="ProtNLM"/>
    </source>
</evidence>
<protein>
    <recommendedName>
        <fullName evidence="3">Hydrolase</fullName>
    </recommendedName>
</protein>
<accession>A0ABR7VQF9</accession>
<dbReference type="EMBL" id="JACWEZ010000014">
    <property type="protein sequence ID" value="MBD1224154.1"/>
    <property type="molecule type" value="Genomic_DNA"/>
</dbReference>